<keyword evidence="3" id="KW-0675">Receptor</keyword>
<dbReference type="InterPro" id="IPR005064">
    <property type="entry name" value="BUG"/>
</dbReference>
<keyword evidence="4" id="KW-1185">Reference proteome</keyword>
<dbReference type="Proteomes" id="UP000199392">
    <property type="component" value="Unassembled WGS sequence"/>
</dbReference>
<evidence type="ECO:0000256" key="2">
    <source>
        <dbReference type="SAM" id="SignalP"/>
    </source>
</evidence>
<dbReference type="InterPro" id="IPR042100">
    <property type="entry name" value="Bug_dom1"/>
</dbReference>
<dbReference type="STRING" id="311180.SAMN04488050_11847"/>
<keyword evidence="2" id="KW-0732">Signal</keyword>
<gene>
    <name evidence="3" type="ORF">SAMN04488050_11847</name>
</gene>
<dbReference type="PIRSF" id="PIRSF017082">
    <property type="entry name" value="YflP"/>
    <property type="match status" value="1"/>
</dbReference>
<evidence type="ECO:0000313" key="3">
    <source>
        <dbReference type="EMBL" id="SFT23809.1"/>
    </source>
</evidence>
<dbReference type="OrthoDB" id="7248487at2"/>
<dbReference type="Gene3D" id="3.40.190.10">
    <property type="entry name" value="Periplasmic binding protein-like II"/>
    <property type="match status" value="1"/>
</dbReference>
<protein>
    <submittedName>
        <fullName evidence="3">Tripartite-type tricarboxylate transporter, receptor component TctC</fullName>
    </submittedName>
</protein>
<dbReference type="PANTHER" id="PTHR42928">
    <property type="entry name" value="TRICARBOXYLATE-BINDING PROTEIN"/>
    <property type="match status" value="1"/>
</dbReference>
<reference evidence="4" key="1">
    <citation type="submission" date="2016-10" db="EMBL/GenBank/DDBJ databases">
        <authorList>
            <person name="Varghese N."/>
            <person name="Submissions S."/>
        </authorList>
    </citation>
    <scope>NUCLEOTIDE SEQUENCE [LARGE SCALE GENOMIC DNA]</scope>
    <source>
        <strain evidence="4">DSM 26894</strain>
    </source>
</reference>
<dbReference type="SUPFAM" id="SSF53850">
    <property type="entry name" value="Periplasmic binding protein-like II"/>
    <property type="match status" value="1"/>
</dbReference>
<dbReference type="AlphaFoldDB" id="A0A1I6WCU2"/>
<dbReference type="CDD" id="cd07012">
    <property type="entry name" value="PBP2_Bug_TTT"/>
    <property type="match status" value="1"/>
</dbReference>
<feature type="chain" id="PRO_5011436674" evidence="2">
    <location>
        <begin position="22"/>
        <end position="318"/>
    </location>
</feature>
<evidence type="ECO:0000313" key="4">
    <source>
        <dbReference type="Proteomes" id="UP000199392"/>
    </source>
</evidence>
<name>A0A1I6WCU2_9RHOB</name>
<sequence>MIKKTLIGAALATATAGAALAADFPARPIQVVVPYSAGGSTDLSMRVVADAFERLFDGQMVVRNQPGGGGGIGSSAAIHARADGYTLGAGAQGPLVIKPLIGGTDYQLDDVEFIGLYARSLQVMVACADAPFSDYDAFIEYAKSSKPQVGNSGAGGANQISAEAFADTAGISIESVPFNGSSEARTACIGGHIDAMVASPAEAKAASDSGQMTPLFVMEDERIDLFPDTPTAVEKGVDFTWSSWKGLIGPKGMDEETLAWLRDAIQQVANDEEFKKTLTDMGEFVTFEDGEAFEARARKDMETTRGVLEKLEMLGMNN</sequence>
<dbReference type="EMBL" id="FOZW01000018">
    <property type="protein sequence ID" value="SFT23809.1"/>
    <property type="molecule type" value="Genomic_DNA"/>
</dbReference>
<feature type="signal peptide" evidence="2">
    <location>
        <begin position="1"/>
        <end position="21"/>
    </location>
</feature>
<dbReference type="Pfam" id="PF03401">
    <property type="entry name" value="TctC"/>
    <property type="match status" value="1"/>
</dbReference>
<dbReference type="PANTHER" id="PTHR42928:SF5">
    <property type="entry name" value="BLR1237 PROTEIN"/>
    <property type="match status" value="1"/>
</dbReference>
<accession>A0A1I6WCU2</accession>
<organism evidence="3 4">
    <name type="scientific">Alloyangia pacifica</name>
    <dbReference type="NCBI Taxonomy" id="311180"/>
    <lineage>
        <taxon>Bacteria</taxon>
        <taxon>Pseudomonadati</taxon>
        <taxon>Pseudomonadota</taxon>
        <taxon>Alphaproteobacteria</taxon>
        <taxon>Rhodobacterales</taxon>
        <taxon>Roseobacteraceae</taxon>
        <taxon>Alloyangia</taxon>
    </lineage>
</organism>
<dbReference type="RefSeq" id="WP_092430410.1">
    <property type="nucleotide sequence ID" value="NZ_FNCL01000019.1"/>
</dbReference>
<dbReference type="Gene3D" id="3.40.190.150">
    <property type="entry name" value="Bordetella uptake gene, domain 1"/>
    <property type="match status" value="1"/>
</dbReference>
<proteinExistence type="inferred from homology"/>
<evidence type="ECO:0000256" key="1">
    <source>
        <dbReference type="ARBA" id="ARBA00006987"/>
    </source>
</evidence>
<comment type="similarity">
    <text evidence="1">Belongs to the UPF0065 (bug) family.</text>
</comment>